<evidence type="ECO:0000313" key="1">
    <source>
        <dbReference type="EMBL" id="KAJ3649323.1"/>
    </source>
</evidence>
<dbReference type="Proteomes" id="UP001168821">
    <property type="component" value="Unassembled WGS sequence"/>
</dbReference>
<accession>A0AA38I4I7</accession>
<proteinExistence type="predicted"/>
<evidence type="ECO:0000313" key="2">
    <source>
        <dbReference type="Proteomes" id="UP001168821"/>
    </source>
</evidence>
<protein>
    <submittedName>
        <fullName evidence="1">Uncharacterized protein</fullName>
    </submittedName>
</protein>
<gene>
    <name evidence="1" type="ORF">Zmor_021074</name>
</gene>
<sequence>MEPLILVRDFVLVRVLWRRGCRPLSAGRHSARLAAARPQVTFGPDVTEVGTCPASPAFHFTSFSAWQSRDITK</sequence>
<reference evidence="1" key="1">
    <citation type="journal article" date="2023" name="G3 (Bethesda)">
        <title>Whole genome assemblies of Zophobas morio and Tenebrio molitor.</title>
        <authorList>
            <person name="Kaur S."/>
            <person name="Stinson S.A."/>
            <person name="diCenzo G.C."/>
        </authorList>
    </citation>
    <scope>NUCLEOTIDE SEQUENCE</scope>
    <source>
        <strain evidence="1">QUZm001</strain>
    </source>
</reference>
<dbReference type="AlphaFoldDB" id="A0AA38I4I7"/>
<dbReference type="EMBL" id="JALNTZ010000006">
    <property type="protein sequence ID" value="KAJ3649323.1"/>
    <property type="molecule type" value="Genomic_DNA"/>
</dbReference>
<keyword evidence="2" id="KW-1185">Reference proteome</keyword>
<organism evidence="1 2">
    <name type="scientific">Zophobas morio</name>
    <dbReference type="NCBI Taxonomy" id="2755281"/>
    <lineage>
        <taxon>Eukaryota</taxon>
        <taxon>Metazoa</taxon>
        <taxon>Ecdysozoa</taxon>
        <taxon>Arthropoda</taxon>
        <taxon>Hexapoda</taxon>
        <taxon>Insecta</taxon>
        <taxon>Pterygota</taxon>
        <taxon>Neoptera</taxon>
        <taxon>Endopterygota</taxon>
        <taxon>Coleoptera</taxon>
        <taxon>Polyphaga</taxon>
        <taxon>Cucujiformia</taxon>
        <taxon>Tenebrionidae</taxon>
        <taxon>Zophobas</taxon>
    </lineage>
</organism>
<name>A0AA38I4I7_9CUCU</name>
<comment type="caution">
    <text evidence="1">The sequence shown here is derived from an EMBL/GenBank/DDBJ whole genome shotgun (WGS) entry which is preliminary data.</text>
</comment>